<gene>
    <name evidence="1" type="ORF">EZJ43_13395</name>
</gene>
<name>A0A4R5MKJ1_9SPHI</name>
<accession>A0A4R5MKJ1</accession>
<dbReference type="EMBL" id="SJCY01000009">
    <property type="protein sequence ID" value="TDG35609.1"/>
    <property type="molecule type" value="Genomic_DNA"/>
</dbReference>
<keyword evidence="2" id="KW-1185">Reference proteome</keyword>
<reference evidence="1 2" key="1">
    <citation type="submission" date="2019-02" db="EMBL/GenBank/DDBJ databases">
        <title>Pedobacter sp. nov., a novel speices isolated from soil of pinguins habitat in Antarcitica.</title>
        <authorList>
            <person name="He R.-H."/>
        </authorList>
    </citation>
    <scope>NUCLEOTIDE SEQUENCE [LARGE SCALE GENOMIC DNA]</scope>
    <source>
        <strain evidence="1 2">E01020</strain>
    </source>
</reference>
<dbReference type="Proteomes" id="UP000295668">
    <property type="component" value="Unassembled WGS sequence"/>
</dbReference>
<dbReference type="AlphaFoldDB" id="A0A4R5MKJ1"/>
<comment type="caution">
    <text evidence="1">The sequence shown here is derived from an EMBL/GenBank/DDBJ whole genome shotgun (WGS) entry which is preliminary data.</text>
</comment>
<evidence type="ECO:0000313" key="1">
    <source>
        <dbReference type="EMBL" id="TDG35609.1"/>
    </source>
</evidence>
<organism evidence="1 2">
    <name type="scientific">Pedobacter changchengzhani</name>
    <dbReference type="NCBI Taxonomy" id="2529274"/>
    <lineage>
        <taxon>Bacteria</taxon>
        <taxon>Pseudomonadati</taxon>
        <taxon>Bacteroidota</taxon>
        <taxon>Sphingobacteriia</taxon>
        <taxon>Sphingobacteriales</taxon>
        <taxon>Sphingobacteriaceae</taxon>
        <taxon>Pedobacter</taxon>
    </lineage>
</organism>
<proteinExistence type="predicted"/>
<sequence length="208" mass="24093">MMAILGLGSCTQTVKEKVKVSDLKDTATVLSPGIEPQTDNNREKIISEIKKFRSAMTTKNKTEILSFFDFPLADSMVNFFEVDSLFDRKRKTNGGEITKEMFSGSFNRIYEMTDMLEFNNLFADVNLGLLRNQDQIKNEKRPPNDGCYYIYIIAIKNDLVYFQYGTNSSDEYRKTHPDEEEVCDEYAQMWTFIFDGEKLKFLTHRIAG</sequence>
<protein>
    <submittedName>
        <fullName evidence="1">Uncharacterized protein</fullName>
    </submittedName>
</protein>
<evidence type="ECO:0000313" key="2">
    <source>
        <dbReference type="Proteomes" id="UP000295668"/>
    </source>
</evidence>